<organism evidence="6 7">
    <name type="scientific">Shewanella psychrophila</name>
    <dbReference type="NCBI Taxonomy" id="225848"/>
    <lineage>
        <taxon>Bacteria</taxon>
        <taxon>Pseudomonadati</taxon>
        <taxon>Pseudomonadota</taxon>
        <taxon>Gammaproteobacteria</taxon>
        <taxon>Alteromonadales</taxon>
        <taxon>Shewanellaceae</taxon>
        <taxon>Shewanella</taxon>
    </lineage>
</organism>
<dbReference type="KEGG" id="spsw:Sps_02178"/>
<feature type="DNA-binding region" description="OmpR/PhoB-type" evidence="2">
    <location>
        <begin position="3"/>
        <end position="102"/>
    </location>
</feature>
<proteinExistence type="predicted"/>
<protein>
    <submittedName>
        <fullName evidence="6">DNA-binding protein with winged-HTH domain</fullName>
    </submittedName>
</protein>
<dbReference type="SMART" id="SM00862">
    <property type="entry name" value="Trans_reg_C"/>
    <property type="match status" value="1"/>
</dbReference>
<dbReference type="Proteomes" id="UP000189545">
    <property type="component" value="Chromosome"/>
</dbReference>
<evidence type="ECO:0000313" key="7">
    <source>
        <dbReference type="Proteomes" id="UP000189545"/>
    </source>
</evidence>
<evidence type="ECO:0000256" key="2">
    <source>
        <dbReference type="PROSITE-ProRule" id="PRU01091"/>
    </source>
</evidence>
<keyword evidence="1 2" id="KW-0238">DNA-binding</keyword>
<dbReference type="AlphaFoldDB" id="A0A1S6HP80"/>
<feature type="region of interest" description="Disordered" evidence="3">
    <location>
        <begin position="163"/>
        <end position="190"/>
    </location>
</feature>
<dbReference type="SUPFAM" id="SSF46894">
    <property type="entry name" value="C-terminal effector domain of the bipartite response regulators"/>
    <property type="match status" value="1"/>
</dbReference>
<dbReference type="RefSeq" id="WP_077752516.1">
    <property type="nucleotide sequence ID" value="NZ_CP014782.1"/>
</dbReference>
<dbReference type="OrthoDB" id="6311790at2"/>
<dbReference type="InterPro" id="IPR036388">
    <property type="entry name" value="WH-like_DNA-bd_sf"/>
</dbReference>
<dbReference type="EMBL" id="CP014782">
    <property type="protein sequence ID" value="AQS37336.1"/>
    <property type="molecule type" value="Genomic_DNA"/>
</dbReference>
<evidence type="ECO:0000256" key="1">
    <source>
        <dbReference type="ARBA" id="ARBA00023125"/>
    </source>
</evidence>
<name>A0A1S6HP80_9GAMM</name>
<feature type="transmembrane region" description="Helical" evidence="4">
    <location>
        <begin position="197"/>
        <end position="217"/>
    </location>
</feature>
<dbReference type="Gene3D" id="1.10.10.10">
    <property type="entry name" value="Winged helix-like DNA-binding domain superfamily/Winged helix DNA-binding domain"/>
    <property type="match status" value="1"/>
</dbReference>
<dbReference type="PROSITE" id="PS51755">
    <property type="entry name" value="OMPR_PHOB"/>
    <property type="match status" value="1"/>
</dbReference>
<dbReference type="GO" id="GO:0006355">
    <property type="term" value="P:regulation of DNA-templated transcription"/>
    <property type="evidence" value="ECO:0007669"/>
    <property type="project" value="InterPro"/>
</dbReference>
<gene>
    <name evidence="6" type="ORF">Sps_02178</name>
</gene>
<dbReference type="CDD" id="cd00383">
    <property type="entry name" value="trans_reg_C"/>
    <property type="match status" value="1"/>
</dbReference>
<feature type="compositionally biased region" description="Polar residues" evidence="3">
    <location>
        <begin position="163"/>
        <end position="179"/>
    </location>
</feature>
<dbReference type="GO" id="GO:0003677">
    <property type="term" value="F:DNA binding"/>
    <property type="evidence" value="ECO:0007669"/>
    <property type="project" value="UniProtKB-UniRule"/>
</dbReference>
<keyword evidence="7" id="KW-1185">Reference proteome</keyword>
<evidence type="ECO:0000256" key="3">
    <source>
        <dbReference type="SAM" id="MobiDB-lite"/>
    </source>
</evidence>
<dbReference type="GO" id="GO:0000160">
    <property type="term" value="P:phosphorelay signal transduction system"/>
    <property type="evidence" value="ECO:0007669"/>
    <property type="project" value="InterPro"/>
</dbReference>
<feature type="domain" description="OmpR/PhoB-type" evidence="5">
    <location>
        <begin position="3"/>
        <end position="102"/>
    </location>
</feature>
<evidence type="ECO:0000313" key="6">
    <source>
        <dbReference type="EMBL" id="AQS37336.1"/>
    </source>
</evidence>
<dbReference type="InterPro" id="IPR016032">
    <property type="entry name" value="Sig_transdc_resp-reg_C-effctor"/>
</dbReference>
<dbReference type="Pfam" id="PF00486">
    <property type="entry name" value="Trans_reg_C"/>
    <property type="match status" value="1"/>
</dbReference>
<reference evidence="6 7" key="1">
    <citation type="submission" date="2016-03" db="EMBL/GenBank/DDBJ databases">
        <title>Complete genome sequence of Shewanella psychrophila WP2, a deep sea bacterium isolated from west Pacific sediment.</title>
        <authorList>
            <person name="Xu G."/>
            <person name="Jian H."/>
        </authorList>
    </citation>
    <scope>NUCLEOTIDE SEQUENCE [LARGE SCALE GENOMIC DNA]</scope>
    <source>
        <strain evidence="6 7">WP2</strain>
    </source>
</reference>
<keyword evidence="4" id="KW-0472">Membrane</keyword>
<keyword evidence="4" id="KW-1133">Transmembrane helix</keyword>
<keyword evidence="4" id="KW-0812">Transmembrane</keyword>
<sequence>MAKVNYQIDNWIFIPHENKLILDGLETLIDNRLSNLLLYLCQNPMTTLSRDELIDEVWKGLVLTDQVITQAIFELRKILKTNHKHLQGYIITVPKRGYKLDIDVQVLPSTNKTDTHTEKESLADGHITHVAGIRQEANPDDKKHIDSISNETAVDKQNIQLNQASGSSNAKTESLSKQTQNDEKQSARKTTRLKGPVVITALIFCLILLVFISQYSLKYIDPVSQDSSPEGQDKANQASSGVIYNNLEPRFIRARISTDLSSTQVQHGVIFKIVEYLKYKVNFRIAFHNTPHNDAAKELTFIITEENRRC</sequence>
<dbReference type="InterPro" id="IPR001867">
    <property type="entry name" value="OmpR/PhoB-type_DNA-bd"/>
</dbReference>
<dbReference type="STRING" id="225848.Sps_02178"/>
<accession>A0A1S6HP80</accession>
<evidence type="ECO:0000259" key="5">
    <source>
        <dbReference type="PROSITE" id="PS51755"/>
    </source>
</evidence>
<evidence type="ECO:0000256" key="4">
    <source>
        <dbReference type="SAM" id="Phobius"/>
    </source>
</evidence>